<feature type="transmembrane region" description="Helical" evidence="8">
    <location>
        <begin position="6"/>
        <end position="26"/>
    </location>
</feature>
<organism evidence="10">
    <name type="scientific">Cladonema radiatum</name>
    <dbReference type="NCBI Taxonomy" id="264074"/>
    <lineage>
        <taxon>Eukaryota</taxon>
        <taxon>Metazoa</taxon>
        <taxon>Cnidaria</taxon>
        <taxon>Hydrozoa</taxon>
        <taxon>Hydroidolina</taxon>
        <taxon>Anthoathecata</taxon>
        <taxon>Capitata</taxon>
        <taxon>Cladonematidae</taxon>
        <taxon>Cladonema</taxon>
    </lineage>
</organism>
<feature type="transmembrane region" description="Helical" evidence="8">
    <location>
        <begin position="38"/>
        <end position="57"/>
    </location>
</feature>
<evidence type="ECO:0000256" key="3">
    <source>
        <dbReference type="ARBA" id="ARBA00022989"/>
    </source>
</evidence>
<comment type="subcellular location">
    <subcellularLocation>
        <location evidence="1">Membrane</location>
        <topology evidence="1">Multi-pass membrane protein</topology>
    </subcellularLocation>
</comment>
<dbReference type="GO" id="GO:0004930">
    <property type="term" value="F:G protein-coupled receptor activity"/>
    <property type="evidence" value="ECO:0007669"/>
    <property type="project" value="UniProtKB-KW"/>
</dbReference>
<feature type="transmembrane region" description="Helical" evidence="8">
    <location>
        <begin position="259"/>
        <end position="278"/>
    </location>
</feature>
<dbReference type="PANTHER" id="PTHR24240">
    <property type="entry name" value="OPSIN"/>
    <property type="match status" value="1"/>
</dbReference>
<proteinExistence type="evidence at transcript level"/>
<dbReference type="Pfam" id="PF00001">
    <property type="entry name" value="7tm_1"/>
    <property type="match status" value="1"/>
</dbReference>
<evidence type="ECO:0000256" key="6">
    <source>
        <dbReference type="ARBA" id="ARBA00023170"/>
    </source>
</evidence>
<feature type="transmembrane region" description="Helical" evidence="8">
    <location>
        <begin position="222"/>
        <end position="239"/>
    </location>
</feature>
<evidence type="ECO:0000256" key="8">
    <source>
        <dbReference type="SAM" id="Phobius"/>
    </source>
</evidence>
<name>A9CR36_9CNID</name>
<keyword evidence="7" id="KW-0807">Transducer</keyword>
<keyword evidence="2 8" id="KW-0812">Transmembrane</keyword>
<protein>
    <submittedName>
        <fullName evidence="10">Opsin</fullName>
    </submittedName>
</protein>
<evidence type="ECO:0000256" key="2">
    <source>
        <dbReference type="ARBA" id="ARBA00022692"/>
    </source>
</evidence>
<dbReference type="SUPFAM" id="SSF81321">
    <property type="entry name" value="Family A G protein-coupled receptor-like"/>
    <property type="match status" value="1"/>
</dbReference>
<keyword evidence="4" id="KW-0297">G-protein coupled receptor</keyword>
<dbReference type="InterPro" id="IPR000276">
    <property type="entry name" value="GPCR_Rhodpsn"/>
</dbReference>
<dbReference type="InterPro" id="IPR017452">
    <property type="entry name" value="GPCR_Rhodpsn_7TM"/>
</dbReference>
<keyword evidence="6" id="KW-0675">Receptor</keyword>
<dbReference type="Gene3D" id="1.20.1070.10">
    <property type="entry name" value="Rhodopsin 7-helix transmembrane proteins"/>
    <property type="match status" value="1"/>
</dbReference>
<keyword evidence="5 8" id="KW-0472">Membrane</keyword>
<evidence type="ECO:0000256" key="1">
    <source>
        <dbReference type="ARBA" id="ARBA00004141"/>
    </source>
</evidence>
<feature type="transmembrane region" description="Helical" evidence="8">
    <location>
        <begin position="77"/>
        <end position="95"/>
    </location>
</feature>
<dbReference type="EMBL" id="AB332423">
    <property type="protein sequence ID" value="BAF95832.1"/>
    <property type="molecule type" value="mRNA"/>
</dbReference>
<dbReference type="PRINTS" id="PR00237">
    <property type="entry name" value="GPCRRHODOPSN"/>
</dbReference>
<dbReference type="AlphaFoldDB" id="A9CR36"/>
<accession>A9CR36</accession>
<evidence type="ECO:0000313" key="10">
    <source>
        <dbReference type="EMBL" id="BAF95832.1"/>
    </source>
</evidence>
<feature type="transmembrane region" description="Helical" evidence="8">
    <location>
        <begin position="116"/>
        <end position="134"/>
    </location>
</feature>
<sequence length="308" mass="34847">MDAVIGCLVSLYLLAGVILNLLVIVAVLKKGNHTFKDVLMISLACSLLSEICFGFVWEGYGRFIDDSSLELCKIAGFGATFSAFVSIIQLMGLVLERYVSIIHPVTAQSHFRGHTVAMLFVIPSWVFCIVWASLPFYGWGEYMREAVYTYRCSVVGTGKSYNARSYNYSMLIFFFFAPILIITYLLVRAQIRLTMTRKMAAARSTGTTATTARIYKYERHHFILTCFVIIMFFLTWTPYAVSGCGYTFFDSSPQHVVNYSALFAKSGLVTNPIIYVLLNKELRKTLKRTIFGRKPLTTTNMQFDSITQ</sequence>
<dbReference type="CDD" id="cd14969">
    <property type="entry name" value="7tmA_Opsins_type2_animals"/>
    <property type="match status" value="1"/>
</dbReference>
<reference evidence="10" key="1">
    <citation type="journal article" date="2008" name="Curr. Biol.">
        <title>Evolution and functional diversity of jellyfish opsins.</title>
        <authorList>
            <person name="Suga H."/>
            <person name="Schmid V."/>
            <person name="Gehring W.J."/>
        </authorList>
    </citation>
    <scope>NUCLEOTIDE SEQUENCE</scope>
</reference>
<dbReference type="InterPro" id="IPR050125">
    <property type="entry name" value="GPCR_opsins"/>
</dbReference>
<evidence type="ECO:0000256" key="4">
    <source>
        <dbReference type="ARBA" id="ARBA00023040"/>
    </source>
</evidence>
<keyword evidence="3 8" id="KW-1133">Transmembrane helix</keyword>
<evidence type="ECO:0000259" key="9">
    <source>
        <dbReference type="PROSITE" id="PS50262"/>
    </source>
</evidence>
<dbReference type="PROSITE" id="PS50262">
    <property type="entry name" value="G_PROTEIN_RECEP_F1_2"/>
    <property type="match status" value="1"/>
</dbReference>
<evidence type="ECO:0000256" key="7">
    <source>
        <dbReference type="ARBA" id="ARBA00023224"/>
    </source>
</evidence>
<feature type="transmembrane region" description="Helical" evidence="8">
    <location>
        <begin position="168"/>
        <end position="187"/>
    </location>
</feature>
<feature type="domain" description="G-protein coupled receptors family 1 profile" evidence="9">
    <location>
        <begin position="19"/>
        <end position="275"/>
    </location>
</feature>
<dbReference type="GO" id="GO:0016020">
    <property type="term" value="C:membrane"/>
    <property type="evidence" value="ECO:0007669"/>
    <property type="project" value="UniProtKB-SubCell"/>
</dbReference>
<evidence type="ECO:0000256" key="5">
    <source>
        <dbReference type="ARBA" id="ARBA00023136"/>
    </source>
</evidence>
<gene>
    <name evidence="10" type="primary">CropH</name>
</gene>